<dbReference type="SUPFAM" id="SSF51182">
    <property type="entry name" value="RmlC-like cupins"/>
    <property type="match status" value="1"/>
</dbReference>
<sequence length="199" mass="22116">MSNPRRTLHVNSSQNPDNPFQTQSNTFFSLNFLKKPHAFPFLLSIFLFLTWVSLRFQNSSHVSSRPLSLQRWNKEDDLKANLVRYLPFQLSKDTRGWLLNPVTAALNAGLSGGAVTCASVHVGEIRPGGIRGNHRHYTCNETFIIWGAQVKFRLENSQVAGKGYAEVIISADEVAVTASPSGTAHALVNMDPVKTAYFL</sequence>
<protein>
    <recommendedName>
        <fullName evidence="4">Cupin type-1 domain-containing protein</fullName>
    </recommendedName>
</protein>
<dbReference type="GO" id="GO:0005802">
    <property type="term" value="C:trans-Golgi network"/>
    <property type="evidence" value="ECO:0007669"/>
    <property type="project" value="TreeGrafter"/>
</dbReference>
<feature type="transmembrane region" description="Helical" evidence="2">
    <location>
        <begin position="38"/>
        <end position="56"/>
    </location>
</feature>
<evidence type="ECO:0000313" key="3">
    <source>
        <dbReference type="EMBL" id="MBA4645207.1"/>
    </source>
</evidence>
<keyword evidence="2" id="KW-0812">Transmembrane</keyword>
<evidence type="ECO:0000256" key="1">
    <source>
        <dbReference type="SAM" id="MobiDB-lite"/>
    </source>
</evidence>
<dbReference type="PANTHER" id="PTHR37742:SF1">
    <property type="entry name" value="OS01G0810200 PROTEIN"/>
    <property type="match status" value="1"/>
</dbReference>
<accession>A0A7C9DM85</accession>
<proteinExistence type="predicted"/>
<dbReference type="InterPro" id="IPR011051">
    <property type="entry name" value="RmlC_Cupin_sf"/>
</dbReference>
<dbReference type="GO" id="GO:0005768">
    <property type="term" value="C:endosome"/>
    <property type="evidence" value="ECO:0007669"/>
    <property type="project" value="TreeGrafter"/>
</dbReference>
<organism evidence="3">
    <name type="scientific">Opuntia streptacantha</name>
    <name type="common">Prickly pear cactus</name>
    <name type="synonym">Opuntia cardona</name>
    <dbReference type="NCBI Taxonomy" id="393608"/>
    <lineage>
        <taxon>Eukaryota</taxon>
        <taxon>Viridiplantae</taxon>
        <taxon>Streptophyta</taxon>
        <taxon>Embryophyta</taxon>
        <taxon>Tracheophyta</taxon>
        <taxon>Spermatophyta</taxon>
        <taxon>Magnoliopsida</taxon>
        <taxon>eudicotyledons</taxon>
        <taxon>Gunneridae</taxon>
        <taxon>Pentapetalae</taxon>
        <taxon>Caryophyllales</taxon>
        <taxon>Cactineae</taxon>
        <taxon>Cactaceae</taxon>
        <taxon>Opuntioideae</taxon>
        <taxon>Opuntia</taxon>
    </lineage>
</organism>
<dbReference type="EMBL" id="GISG01141422">
    <property type="protein sequence ID" value="MBA4645207.1"/>
    <property type="molecule type" value="Transcribed_RNA"/>
</dbReference>
<feature type="region of interest" description="Disordered" evidence="1">
    <location>
        <begin position="1"/>
        <end position="20"/>
    </location>
</feature>
<dbReference type="InterPro" id="IPR014710">
    <property type="entry name" value="RmlC-like_jellyroll"/>
</dbReference>
<keyword evidence="2" id="KW-1133">Transmembrane helix</keyword>
<dbReference type="PANTHER" id="PTHR37742">
    <property type="entry name" value="OS01G0810200 PROTEIN"/>
    <property type="match status" value="1"/>
</dbReference>
<reference evidence="3" key="1">
    <citation type="journal article" date="2013" name="J. Plant Res.">
        <title>Effect of fungi and light on seed germination of three Opuntia species from semiarid lands of central Mexico.</title>
        <authorList>
            <person name="Delgado-Sanchez P."/>
            <person name="Jimenez-Bremont J.F."/>
            <person name="Guerrero-Gonzalez Mde L."/>
            <person name="Flores J."/>
        </authorList>
    </citation>
    <scope>NUCLEOTIDE SEQUENCE</scope>
    <source>
        <tissue evidence="3">Cladode</tissue>
    </source>
</reference>
<reference evidence="3" key="2">
    <citation type="submission" date="2020-07" db="EMBL/GenBank/DDBJ databases">
        <authorList>
            <person name="Vera ALvarez R."/>
            <person name="Arias-Moreno D.M."/>
            <person name="Jimenez-Jacinto V."/>
            <person name="Jimenez-Bremont J.F."/>
            <person name="Swaminathan K."/>
            <person name="Moose S.P."/>
            <person name="Guerrero-Gonzalez M.L."/>
            <person name="Marino-Ramirez L."/>
            <person name="Landsman D."/>
            <person name="Rodriguez-Kessler M."/>
            <person name="Delgado-Sanchez P."/>
        </authorList>
    </citation>
    <scope>NUCLEOTIDE SEQUENCE</scope>
    <source>
        <tissue evidence="3">Cladode</tissue>
    </source>
</reference>
<dbReference type="AlphaFoldDB" id="A0A7C9DM85"/>
<name>A0A7C9DM85_OPUST</name>
<keyword evidence="2" id="KW-0472">Membrane</keyword>
<dbReference type="Gene3D" id="2.60.120.10">
    <property type="entry name" value="Jelly Rolls"/>
    <property type="match status" value="1"/>
</dbReference>
<evidence type="ECO:0008006" key="4">
    <source>
        <dbReference type="Google" id="ProtNLM"/>
    </source>
</evidence>
<evidence type="ECO:0000256" key="2">
    <source>
        <dbReference type="SAM" id="Phobius"/>
    </source>
</evidence>